<keyword evidence="6" id="KW-1185">Reference proteome</keyword>
<keyword evidence="2" id="KW-0223">Dioxygenase</keyword>
<evidence type="ECO:0000256" key="3">
    <source>
        <dbReference type="ARBA" id="ARBA00023002"/>
    </source>
</evidence>
<dbReference type="Gene3D" id="2.60.130.10">
    <property type="entry name" value="Aromatic compound dioxygenase"/>
    <property type="match status" value="1"/>
</dbReference>
<name>A0ABY4TSV8_9SPHN</name>
<protein>
    <recommendedName>
        <fullName evidence="4">Intradiol ring-cleavage dioxygenases domain-containing protein</fullName>
    </recommendedName>
</protein>
<reference evidence="5" key="1">
    <citation type="submission" date="2022-05" db="EMBL/GenBank/DDBJ databases">
        <title>Sphingomonas sp. strain RMG20 Genome sequencing and assembly.</title>
        <authorList>
            <person name="Kim I."/>
        </authorList>
    </citation>
    <scope>NUCLEOTIDE SEQUENCE</scope>
    <source>
        <strain evidence="5">RMG20</strain>
    </source>
</reference>
<feature type="domain" description="Intradiol ring-cleavage dioxygenases" evidence="4">
    <location>
        <begin position="61"/>
        <end position="170"/>
    </location>
</feature>
<dbReference type="PANTHER" id="PTHR33711:SF10">
    <property type="entry name" value="INTRADIOL RING-CLEAVAGE DIOXYGENASES DOMAIN-CONTAINING PROTEIN"/>
    <property type="match status" value="1"/>
</dbReference>
<evidence type="ECO:0000256" key="2">
    <source>
        <dbReference type="ARBA" id="ARBA00022964"/>
    </source>
</evidence>
<dbReference type="EMBL" id="CP098401">
    <property type="protein sequence ID" value="URW75495.1"/>
    <property type="molecule type" value="Genomic_DNA"/>
</dbReference>
<sequence>MLVTKREVTLGLGAAMLLPACTARADAEAGQARADLYDCEGCEAALEGAPAALRSRTTLGGASEPGERMLLMGRVLRPDGRTPAPGVVVYAHHTNAAGLYAGGHRGATWSARHGRLRGWVVSAADGGYAFDTIKPAPYPDRSMPAHVHLYIAEPGRRPYYIDDVVFAGEFRVDDSYRRRMPLRGGNGIVPVIRRGEVWHVRRDIILERHPA</sequence>
<evidence type="ECO:0000313" key="5">
    <source>
        <dbReference type="EMBL" id="URW75495.1"/>
    </source>
</evidence>
<accession>A0ABY4TSV8</accession>
<evidence type="ECO:0000256" key="1">
    <source>
        <dbReference type="ARBA" id="ARBA00007825"/>
    </source>
</evidence>
<dbReference type="InterPro" id="IPR015889">
    <property type="entry name" value="Intradiol_dOase_core"/>
</dbReference>
<dbReference type="Pfam" id="PF00775">
    <property type="entry name" value="Dioxygenase_C"/>
    <property type="match status" value="1"/>
</dbReference>
<organism evidence="5 6">
    <name type="scientific">Sphingomonas donggukensis</name>
    <dbReference type="NCBI Taxonomy" id="2949093"/>
    <lineage>
        <taxon>Bacteria</taxon>
        <taxon>Pseudomonadati</taxon>
        <taxon>Pseudomonadota</taxon>
        <taxon>Alphaproteobacteria</taxon>
        <taxon>Sphingomonadales</taxon>
        <taxon>Sphingomonadaceae</taxon>
        <taxon>Sphingomonas</taxon>
    </lineage>
</organism>
<dbReference type="SUPFAM" id="SSF49482">
    <property type="entry name" value="Aromatic compound dioxygenase"/>
    <property type="match status" value="1"/>
</dbReference>
<dbReference type="Proteomes" id="UP001055580">
    <property type="component" value="Chromosome"/>
</dbReference>
<gene>
    <name evidence="5" type="ORF">M9980_13325</name>
</gene>
<comment type="similarity">
    <text evidence="1">Belongs to the intradiol ring-cleavage dioxygenase family.</text>
</comment>
<evidence type="ECO:0000259" key="4">
    <source>
        <dbReference type="Pfam" id="PF00775"/>
    </source>
</evidence>
<keyword evidence="3" id="KW-0560">Oxidoreductase</keyword>
<dbReference type="InterPro" id="IPR050770">
    <property type="entry name" value="Intradiol_RC_Dioxygenase"/>
</dbReference>
<dbReference type="PANTHER" id="PTHR33711">
    <property type="entry name" value="DIOXYGENASE, PUTATIVE (AFU_ORTHOLOGUE AFUA_2G02910)-RELATED"/>
    <property type="match status" value="1"/>
</dbReference>
<dbReference type="InterPro" id="IPR000627">
    <property type="entry name" value="Intradiol_dOase_C"/>
</dbReference>
<dbReference type="RefSeq" id="WP_250751755.1">
    <property type="nucleotide sequence ID" value="NZ_CP098401.1"/>
</dbReference>
<evidence type="ECO:0000313" key="6">
    <source>
        <dbReference type="Proteomes" id="UP001055580"/>
    </source>
</evidence>
<proteinExistence type="inferred from homology"/>